<dbReference type="Pfam" id="PF02096">
    <property type="entry name" value="60KD_IMP"/>
    <property type="match status" value="1"/>
</dbReference>
<keyword evidence="3 6" id="KW-1133">Transmembrane helix</keyword>
<comment type="subcellular location">
    <subcellularLocation>
        <location evidence="1 5">Membrane</location>
        <topology evidence="1 5">Multi-pass membrane protein</topology>
    </subcellularLocation>
</comment>
<feature type="transmembrane region" description="Helical" evidence="6">
    <location>
        <begin position="607"/>
        <end position="623"/>
    </location>
</feature>
<dbReference type="EMBL" id="NQNY01000001">
    <property type="protein sequence ID" value="PAK21812.1"/>
    <property type="molecule type" value="Genomic_DNA"/>
</dbReference>
<dbReference type="InterPro" id="IPR001708">
    <property type="entry name" value="YidC/ALB3/OXA1/COX18"/>
</dbReference>
<accession>A0A269TK19</accession>
<feature type="transmembrane region" description="Helical" evidence="6">
    <location>
        <begin position="32"/>
        <end position="57"/>
    </location>
</feature>
<evidence type="ECO:0000256" key="5">
    <source>
        <dbReference type="RuleBase" id="RU003945"/>
    </source>
</evidence>
<dbReference type="NCBIfam" id="TIGR03592">
    <property type="entry name" value="yidC_oxa1_cterm"/>
    <property type="match status" value="1"/>
</dbReference>
<name>A0A269TK19_9BACT</name>
<dbReference type="GO" id="GO:0051205">
    <property type="term" value="P:protein insertion into membrane"/>
    <property type="evidence" value="ECO:0007669"/>
    <property type="project" value="TreeGrafter"/>
</dbReference>
<sequence>MNKNNRSKHYDFFQGKKDNDPKLERKTIIRRILFVFKILLYVILAGLTLTGCVQSFVIRNTTQTGQGLEFYNSTQNVSPYTTLYATADSEVSPTVTNSSGQTLVNTENSIANAVVNSHVNYVVVNKSVISDLEAQAKNHGANYASLGNITSAISLTNTNTTNFNSVNTSIWMDANNNFQTVKTDNQSQNTASVFYREAADGTKRYLFFNNEFTSWTNLYDSYSNIYAISQSPDALVRANALTPTNDANGNPVYVLERPYLLRVTLDQNSQTPAVVKYNRDVVETLWRWTLAKPVFSQIVDVSGNAQTLEQFLEFIANPTNYITDLNNTTIFSGVGLTPTQAAAYNTLLSINQVVIDAGYIATSANTSTLGNQSISTITTNLTSPNQSYRNFGYGESTSEAIVTFEQAWLYGPFYALIIYPFAQVTAAITSAIGQSGWGVVLAIILVVLLSRLVVFFLTYRGIFGTQRMMDLNAKKAKIEAKYSQYDKSNKVMQQRKRQEVSQLYKRAGINQSDTFISILYTTPIFLAVWRTIQSVPQIKANEILGINFATTSYQAVLNQQQYQYIAVILLAVIFQVVSQILPRLLARKRLKERTNAFEQQQLKKSNRTQNIVLIMFLIFTVILQAGVQVYWIIGAIWTIGQHLFVFYIQRTRFYKGWILNHLSKERFVRWRV</sequence>
<evidence type="ECO:0000259" key="7">
    <source>
        <dbReference type="Pfam" id="PF02096"/>
    </source>
</evidence>
<reference evidence="9" key="1">
    <citation type="submission" date="2017-08" db="EMBL/GenBank/DDBJ databases">
        <authorList>
            <person name="Alvarez-Ponce D."/>
            <person name="Weitzman C.L."/>
            <person name="Tillett R.L."/>
            <person name="Sandmeier F.C."/>
            <person name="Tracy C.R."/>
        </authorList>
    </citation>
    <scope>NUCLEOTIDE SEQUENCE [LARGE SCALE GENOMIC DNA]</scope>
    <source>
        <strain evidence="9">723</strain>
    </source>
</reference>
<dbReference type="Proteomes" id="UP000216943">
    <property type="component" value="Unassembled WGS sequence"/>
</dbReference>
<organism evidence="8 9">
    <name type="scientific">Mycoplasmopsis agassizii</name>
    <dbReference type="NCBI Taxonomy" id="33922"/>
    <lineage>
        <taxon>Bacteria</taxon>
        <taxon>Bacillati</taxon>
        <taxon>Mycoplasmatota</taxon>
        <taxon>Mycoplasmoidales</taxon>
        <taxon>Metamycoplasmataceae</taxon>
        <taxon>Mycoplasmopsis</taxon>
    </lineage>
</organism>
<dbReference type="AlphaFoldDB" id="A0A269TK19"/>
<feature type="transmembrane region" description="Helical" evidence="6">
    <location>
        <begin position="514"/>
        <end position="532"/>
    </location>
</feature>
<dbReference type="GO" id="GO:0032977">
    <property type="term" value="F:membrane insertase activity"/>
    <property type="evidence" value="ECO:0007669"/>
    <property type="project" value="InterPro"/>
</dbReference>
<keyword evidence="4 6" id="KW-0472">Membrane</keyword>
<dbReference type="RefSeq" id="WP_095334467.1">
    <property type="nucleotide sequence ID" value="NZ_NQNY01000001.1"/>
</dbReference>
<feature type="domain" description="Membrane insertase YidC/Oxa/ALB C-terminal" evidence="7">
    <location>
        <begin position="440"/>
        <end position="645"/>
    </location>
</feature>
<dbReference type="PANTHER" id="PTHR12428:SF65">
    <property type="entry name" value="CYTOCHROME C OXIDASE ASSEMBLY PROTEIN COX18, MITOCHONDRIAL"/>
    <property type="match status" value="1"/>
</dbReference>
<comment type="similarity">
    <text evidence="5">Belongs to the OXA1/ALB3/YidC family.</text>
</comment>
<dbReference type="GO" id="GO:0005886">
    <property type="term" value="C:plasma membrane"/>
    <property type="evidence" value="ECO:0007669"/>
    <property type="project" value="TreeGrafter"/>
</dbReference>
<evidence type="ECO:0000256" key="4">
    <source>
        <dbReference type="ARBA" id="ARBA00023136"/>
    </source>
</evidence>
<feature type="transmembrane region" description="Helical" evidence="6">
    <location>
        <begin position="562"/>
        <end position="586"/>
    </location>
</feature>
<gene>
    <name evidence="8" type="ORF">CJJ23_00500</name>
</gene>
<dbReference type="PANTHER" id="PTHR12428">
    <property type="entry name" value="OXA1"/>
    <property type="match status" value="1"/>
</dbReference>
<evidence type="ECO:0000256" key="3">
    <source>
        <dbReference type="ARBA" id="ARBA00022989"/>
    </source>
</evidence>
<feature type="transmembrane region" description="Helical" evidence="6">
    <location>
        <begin position="629"/>
        <end position="648"/>
    </location>
</feature>
<evidence type="ECO:0000313" key="9">
    <source>
        <dbReference type="Proteomes" id="UP000216943"/>
    </source>
</evidence>
<evidence type="ECO:0000256" key="6">
    <source>
        <dbReference type="SAM" id="Phobius"/>
    </source>
</evidence>
<feature type="transmembrane region" description="Helical" evidence="6">
    <location>
        <begin position="437"/>
        <end position="459"/>
    </location>
</feature>
<protein>
    <submittedName>
        <fullName evidence="8">Membrane protein insertase YidC</fullName>
    </submittedName>
</protein>
<dbReference type="InterPro" id="IPR028055">
    <property type="entry name" value="YidC/Oxa/ALB_C"/>
</dbReference>
<comment type="caution">
    <text evidence="8">The sequence shown here is derived from an EMBL/GenBank/DDBJ whole genome shotgun (WGS) entry which is preliminary data.</text>
</comment>
<dbReference type="NCBIfam" id="NF002567">
    <property type="entry name" value="PRK02201.1-2"/>
    <property type="match status" value="1"/>
</dbReference>
<keyword evidence="2 5" id="KW-0812">Transmembrane</keyword>
<proteinExistence type="inferred from homology"/>
<evidence type="ECO:0000256" key="2">
    <source>
        <dbReference type="ARBA" id="ARBA00022692"/>
    </source>
</evidence>
<dbReference type="OrthoDB" id="394558at2"/>
<evidence type="ECO:0000256" key="1">
    <source>
        <dbReference type="ARBA" id="ARBA00004141"/>
    </source>
</evidence>
<evidence type="ECO:0000313" key="8">
    <source>
        <dbReference type="EMBL" id="PAK21812.1"/>
    </source>
</evidence>